<dbReference type="EC" id="3.-.-.-" evidence="1"/>
<dbReference type="Gene3D" id="3.40.50.1820">
    <property type="entry name" value="alpha/beta hydrolase"/>
    <property type="match status" value="1"/>
</dbReference>
<dbReference type="InterPro" id="IPR010662">
    <property type="entry name" value="RBBP9/YdeN"/>
</dbReference>
<dbReference type="SUPFAM" id="SSF53474">
    <property type="entry name" value="alpha/beta-Hydrolases"/>
    <property type="match status" value="1"/>
</dbReference>
<evidence type="ECO:0000313" key="1">
    <source>
        <dbReference type="EMBL" id="MEE1886604.1"/>
    </source>
</evidence>
<dbReference type="Pfam" id="PF06821">
    <property type="entry name" value="Ser_hydrolase"/>
    <property type="match status" value="1"/>
</dbReference>
<dbReference type="Proteomes" id="UP001354227">
    <property type="component" value="Unassembled WGS sequence"/>
</dbReference>
<evidence type="ECO:0000313" key="2">
    <source>
        <dbReference type="Proteomes" id="UP001354227"/>
    </source>
</evidence>
<dbReference type="GO" id="GO:0016787">
    <property type="term" value="F:hydrolase activity"/>
    <property type="evidence" value="ECO:0007669"/>
    <property type="project" value="UniProtKB-KW"/>
</dbReference>
<sequence>MKSEQGHDWLFLAGVGNSGKSHWQRHWQAGHDNCLWLEHRDWEAPLCEEWVDELQGMLQALTRPVVIVAHSLGCLLLLEWATRHRSDKILGAFLVAVPDPASDSFPPEALGFRPADHLDAPFPLTIIASDNDPYGDLAYVGRSAQHLGCSFSNLGALGHINGKSKLGQWPQGFELLQDFRHSLSA</sequence>
<comment type="caution">
    <text evidence="1">The sequence shown here is derived from an EMBL/GenBank/DDBJ whole genome shotgun (WGS) entry which is preliminary data.</text>
</comment>
<keyword evidence="1" id="KW-0378">Hydrolase</keyword>
<proteinExistence type="predicted"/>
<dbReference type="RefSeq" id="WP_330102666.1">
    <property type="nucleotide sequence ID" value="NZ_JAZDCT010000003.1"/>
</dbReference>
<reference evidence="1" key="1">
    <citation type="submission" date="2024-01" db="EMBL/GenBank/DDBJ databases">
        <title>Unpublished Manusciprt.</title>
        <authorList>
            <person name="Duman M."/>
            <person name="Valdes E.G."/>
            <person name="Ajmi N."/>
            <person name="Altun S."/>
            <person name="Saticioglu I.B."/>
        </authorList>
    </citation>
    <scope>NUCLEOTIDE SEQUENCE</scope>
    <source>
        <strain evidence="1">137P</strain>
    </source>
</reference>
<gene>
    <name evidence="1" type="ORF">V0R62_02950</name>
</gene>
<dbReference type="EMBL" id="JAZDCT010000003">
    <property type="protein sequence ID" value="MEE1886604.1"/>
    <property type="molecule type" value="Genomic_DNA"/>
</dbReference>
<name>A0ABU7H5R7_9PSED</name>
<dbReference type="InterPro" id="IPR029058">
    <property type="entry name" value="AB_hydrolase_fold"/>
</dbReference>
<protein>
    <submittedName>
        <fullName evidence="1">Alpha/beta hydrolase</fullName>
        <ecNumber evidence="1">3.-.-.-</ecNumber>
    </submittedName>
</protein>
<accession>A0ABU7H5R7</accession>
<organism evidence="1 2">
    <name type="scientific">Pseudomonas carassii</name>
    <dbReference type="NCBI Taxonomy" id="3115855"/>
    <lineage>
        <taxon>Bacteria</taxon>
        <taxon>Pseudomonadati</taxon>
        <taxon>Pseudomonadota</taxon>
        <taxon>Gammaproteobacteria</taxon>
        <taxon>Pseudomonadales</taxon>
        <taxon>Pseudomonadaceae</taxon>
        <taxon>Pseudomonas</taxon>
    </lineage>
</organism>
<keyword evidence="2" id="KW-1185">Reference proteome</keyword>